<feature type="compositionally biased region" description="Polar residues" evidence="1">
    <location>
        <begin position="680"/>
        <end position="694"/>
    </location>
</feature>
<evidence type="ECO:0000256" key="1">
    <source>
        <dbReference type="SAM" id="MobiDB-lite"/>
    </source>
</evidence>
<dbReference type="RefSeq" id="WP_244055498.1">
    <property type="nucleotide sequence ID" value="NZ_BQXH01000012.1"/>
</dbReference>
<comment type="caution">
    <text evidence="2">The sequence shown here is derived from an EMBL/GenBank/DDBJ whole genome shotgun (WGS) entry which is preliminary data.</text>
</comment>
<organism evidence="2 3">
    <name type="scientific">Ligilactobacillus pabuli</name>
    <dbReference type="NCBI Taxonomy" id="2886039"/>
    <lineage>
        <taxon>Bacteria</taxon>
        <taxon>Bacillati</taxon>
        <taxon>Bacillota</taxon>
        <taxon>Bacilli</taxon>
        <taxon>Lactobacillales</taxon>
        <taxon>Lactobacillaceae</taxon>
        <taxon>Ligilactobacillus</taxon>
    </lineage>
</organism>
<accession>A0ABQ5JI97</accession>
<feature type="region of interest" description="Disordered" evidence="1">
    <location>
        <begin position="1114"/>
        <end position="1137"/>
    </location>
</feature>
<protein>
    <submittedName>
        <fullName evidence="2">Uncharacterized protein</fullName>
    </submittedName>
</protein>
<feature type="region of interest" description="Disordered" evidence="1">
    <location>
        <begin position="633"/>
        <end position="729"/>
    </location>
</feature>
<gene>
    <name evidence="2" type="ORF">LPAF129_14400</name>
</gene>
<name>A0ABQ5JI97_9LACO</name>
<evidence type="ECO:0000313" key="2">
    <source>
        <dbReference type="EMBL" id="GKS81754.1"/>
    </source>
</evidence>
<dbReference type="Proteomes" id="UP001055149">
    <property type="component" value="Unassembled WGS sequence"/>
</dbReference>
<reference evidence="2" key="1">
    <citation type="journal article" date="2022" name="Int. J. Syst. Evol. Microbiol.">
        <title>A novel species of lactic acid bacteria, Ligilactobacillus pabuli sp. nov., isolated from alfalfa silage.</title>
        <authorList>
            <person name="Tohno M."/>
            <person name="Tanizawa Y."/>
            <person name="Sawada H."/>
            <person name="Sakamoto M."/>
            <person name="Ohkuma M."/>
            <person name="Kobayashi H."/>
        </authorList>
    </citation>
    <scope>NUCLEOTIDE SEQUENCE</scope>
    <source>
        <strain evidence="2">AF129</strain>
    </source>
</reference>
<keyword evidence="3" id="KW-1185">Reference proteome</keyword>
<feature type="compositionally biased region" description="Polar residues" evidence="1">
    <location>
        <begin position="634"/>
        <end position="656"/>
    </location>
</feature>
<dbReference type="EMBL" id="BQXH01000012">
    <property type="protein sequence ID" value="GKS81754.1"/>
    <property type="molecule type" value="Genomic_DNA"/>
</dbReference>
<proteinExistence type="predicted"/>
<evidence type="ECO:0000313" key="3">
    <source>
        <dbReference type="Proteomes" id="UP001055149"/>
    </source>
</evidence>
<sequence length="1900" mass="218413">MNLKNDYVECPVNPKRYHSQAMRTLFSVMNSEDIKENDGKYIFDLDFVRKIYKLEPATYKKLIKEFGLRGIKVHTQKNNKIFIRVSEPPYHIISANEKSKKFENIIFPNSIQMTLNGLDVQDDTFFDGIIIEQFSELFPFDYNFDDLKRSFTSHGFEVSEVTTTAKRKIIKHDVRLSMLISDETIISLLKKNGVFFLSQLKVGNLNRIFKHSLNTPAREKFIKQVVCDYYTQGYEVVPKDAYDFCKADIQENVIETKKTETEKVSSSDDKKDGYISVLFKNEASFPLLKKAKIDLLSELNNFKIHQFFDELSFHGKARISFDTQVNFLYVTGYDVITAEFNQKCLNDKTIELKKMKQISLESTNEHKRTVDQKVSSEVAELKHQSEDVYLPGLISESGLVTLLKQNDFLYLSQVNPHSLDDLFQKPGFILMRQENVKKIICECFEKGNSLVTQETYDYCRNVQDQLNVNEEKPQETAESEVQEHHNDITATTDFISDKDDTEKNLSRENMLKIKIKKTILESGLGTREDIKLTKLISDARTTTLLRFYRITKLSQVSISSLNKLFSNSLCGYDNEQLIKQTVRACYEAGSKLISRATYEFCGGTSLVANLVGQAKEKAAIVKKENKDSNKKLVVSNSQQMTRENNNQTPELDSGEVNNKDGNFKEQSSVIEDSREKVSRVLSSNSETKQSSKNLNADVARYAADGSNSASKNGDDSEKNSLPGLGSSVQSTERTFSTKISKDVVLVSIMFSSPSTSALLKRNGVNYLSQLTKSNLTRIFELSECYPYREKMIKEIVCDYYEKGYTVVSQEDYEFCGGTALTDSYFEKNENTKNSNSFLKDNVSEKISDLVFDQKKHVEDVLLSSIMLTSQDTNAMLKHNGIEYLSQLTKQNLIKVFELAECSLSREEIIKEVVRDYYEEGLDLITREAYELCGGFTSETNNTDQNDDEETIVKDQDKNKSIVDNSSDVKIVPSVKDNISSKNNDKMEIFKVDKNKIQKIVRQEYKLTKPIPMTDLITDRTALELLKLKGIEDLTKVTKERLGYVFNDPFCSSDVERQIKETIRACYEAGSAWISMQTYEFCGGKSIDTEQKVVKEQESHKDVANVDIKIDPIVNDKNVTDQDESQNQQKPVEERKNNSESIDFVNVVQNEVKTQVSEKKAEKKTPEDVSLAKLMSKSPSTNAVLRRNGIKYLSQLTQKKLIKLFKLPEFYPYRQRAIKEIVIEYYQKGSSFVSEEAYEFCKYGNVTTHKNNAKMNEVKAKMEEVDKGPRISEIIQKSPTTVELLGQNGIVYFSQLATGKLARIFNMPECHLYQRQLIEKAVCSCYEKNSKWISREVYEFCGGTRTKQKDIRTVGMVDNFLSEKDKVAEIKQPHQEAKKMDEETEQKNIFIHRELKDDDPTILKVLGSKIDDVFAEANAIWISEIDQEALYHVLSSPGLGDKDKNRIQNKLIELYEDGYENISQEVYEACKRVSKGSLIDSNSNEPAKVTTIVEQNSDDPEIFKVFSDQEIINAFARVNVVWLSDISGFNLNRLLTDPSLSPEKKQLIQKTISDLYDQGYRKVNWKVYQICQADLGFDKNVAVEPVRTLTNKDSISKPEPQQIRRRSNLAPELVEFLNEQTEEQNKLHAGYFFVEPIYRKIMTRADLFDKLPSTTYLQKRDLFTSLLKDGADQYYLRGDYPILYVDQNPSLETIISDHFEDKKITNKNLTEFAKDIGFDDGKKLIKKLANNAAFFEFRPGEFVSTHSLQLSMSELEQVKDYLASFVNQDGYAVMGQIIINPNKLPELKNRMDWSPKLLAFYVDQIPEYKNLNWEYIYATSKAVTQNNYIMCSINKPWRNLLDLVQYEVKTNYHDSLTRDKVGRFLDRKHIYTDNNNKLPDYIVKNVFDVDRDHVLHLKDVI</sequence>